<name>A0AA86T3L3_9FABA</name>
<proteinExistence type="predicted"/>
<accession>A0AA86T3L3</accession>
<sequence length="162" mass="18247">MASEPHDSVECIERQRRMVPLEVCTRADTQSFHMLVPPRVTQHTCHSFHISRKHGHLLPLNTSINGMSLNKPVTTTSTHPSRSASPIPTHRPWAPSRKKTPPPGSSPVGGDSRARKVEVVRTDVRFQEVKSLLRAIARRKGERKGALPRDLVCGRYCFCREE</sequence>
<evidence type="ECO:0000256" key="1">
    <source>
        <dbReference type="SAM" id="MobiDB-lite"/>
    </source>
</evidence>
<organism evidence="2 3">
    <name type="scientific">Sphenostylis stenocarpa</name>
    <dbReference type="NCBI Taxonomy" id="92480"/>
    <lineage>
        <taxon>Eukaryota</taxon>
        <taxon>Viridiplantae</taxon>
        <taxon>Streptophyta</taxon>
        <taxon>Embryophyta</taxon>
        <taxon>Tracheophyta</taxon>
        <taxon>Spermatophyta</taxon>
        <taxon>Magnoliopsida</taxon>
        <taxon>eudicotyledons</taxon>
        <taxon>Gunneridae</taxon>
        <taxon>Pentapetalae</taxon>
        <taxon>rosids</taxon>
        <taxon>fabids</taxon>
        <taxon>Fabales</taxon>
        <taxon>Fabaceae</taxon>
        <taxon>Papilionoideae</taxon>
        <taxon>50 kb inversion clade</taxon>
        <taxon>NPAAA clade</taxon>
        <taxon>indigoferoid/millettioid clade</taxon>
        <taxon>Phaseoleae</taxon>
        <taxon>Sphenostylis</taxon>
    </lineage>
</organism>
<feature type="compositionally biased region" description="Polar residues" evidence="1">
    <location>
        <begin position="68"/>
        <end position="86"/>
    </location>
</feature>
<reference evidence="2" key="1">
    <citation type="submission" date="2023-10" db="EMBL/GenBank/DDBJ databases">
        <authorList>
            <person name="Domelevo Entfellner J.-B."/>
        </authorList>
    </citation>
    <scope>NUCLEOTIDE SEQUENCE</scope>
</reference>
<keyword evidence="3" id="KW-1185">Reference proteome</keyword>
<dbReference type="EMBL" id="OY731405">
    <property type="protein sequence ID" value="CAJ1970940.1"/>
    <property type="molecule type" value="Genomic_DNA"/>
</dbReference>
<feature type="region of interest" description="Disordered" evidence="1">
    <location>
        <begin position="68"/>
        <end position="116"/>
    </location>
</feature>
<gene>
    <name evidence="2" type="ORF">AYBTSS11_LOCUS22935</name>
</gene>
<evidence type="ECO:0000313" key="2">
    <source>
        <dbReference type="EMBL" id="CAJ1970940.1"/>
    </source>
</evidence>
<protein>
    <submittedName>
        <fullName evidence="2">Uncharacterized protein</fullName>
    </submittedName>
</protein>
<evidence type="ECO:0000313" key="3">
    <source>
        <dbReference type="Proteomes" id="UP001189624"/>
    </source>
</evidence>
<dbReference type="Gramene" id="rna-AYBTSS11_LOCUS22935">
    <property type="protein sequence ID" value="CAJ1970940.1"/>
    <property type="gene ID" value="gene-AYBTSS11_LOCUS22935"/>
</dbReference>
<dbReference type="AlphaFoldDB" id="A0AA86T3L3"/>
<dbReference type="Proteomes" id="UP001189624">
    <property type="component" value="Chromosome 8"/>
</dbReference>